<dbReference type="EMBL" id="BARS01013040">
    <property type="protein sequence ID" value="GAF92793.1"/>
    <property type="molecule type" value="Genomic_DNA"/>
</dbReference>
<reference evidence="1" key="1">
    <citation type="journal article" date="2014" name="Front. Microbiol.">
        <title>High frequency of phylogenetically diverse reductive dehalogenase-homologous genes in deep subseafloor sedimentary metagenomes.</title>
        <authorList>
            <person name="Kawai M."/>
            <person name="Futagami T."/>
            <person name="Toyoda A."/>
            <person name="Takaki Y."/>
            <person name="Nishi S."/>
            <person name="Hori S."/>
            <person name="Arai W."/>
            <person name="Tsubouchi T."/>
            <person name="Morono Y."/>
            <person name="Uchiyama I."/>
            <person name="Ito T."/>
            <person name="Fujiyama A."/>
            <person name="Inagaki F."/>
            <person name="Takami H."/>
        </authorList>
    </citation>
    <scope>NUCLEOTIDE SEQUENCE</scope>
    <source>
        <strain evidence="1">Expedition CK06-06</strain>
    </source>
</reference>
<organism evidence="1">
    <name type="scientific">marine sediment metagenome</name>
    <dbReference type="NCBI Taxonomy" id="412755"/>
    <lineage>
        <taxon>unclassified sequences</taxon>
        <taxon>metagenomes</taxon>
        <taxon>ecological metagenomes</taxon>
    </lineage>
</organism>
<name>X0TGV9_9ZZZZ</name>
<dbReference type="AlphaFoldDB" id="X0TGV9"/>
<comment type="caution">
    <text evidence="1">The sequence shown here is derived from an EMBL/GenBank/DDBJ whole genome shotgun (WGS) entry which is preliminary data.</text>
</comment>
<sequence>MTKLDYDRVDQLPALRELRSLEAKLIIRDIQKWLDFHGMMLNIDDRRAIARLTGILALYVRM</sequence>
<gene>
    <name evidence="1" type="ORF">S01H1_22889</name>
</gene>
<evidence type="ECO:0000313" key="1">
    <source>
        <dbReference type="EMBL" id="GAF92793.1"/>
    </source>
</evidence>
<accession>X0TGV9</accession>
<proteinExistence type="predicted"/>
<protein>
    <submittedName>
        <fullName evidence="1">Uncharacterized protein</fullName>
    </submittedName>
</protein>